<reference evidence="3" key="1">
    <citation type="submission" date="2016-10" db="EMBL/GenBank/DDBJ databases">
        <authorList>
            <person name="Varghese N."/>
            <person name="Submissions S."/>
        </authorList>
    </citation>
    <scope>NUCLEOTIDE SEQUENCE [LARGE SCALE GENOMIC DNA]</scope>
    <source>
        <strain evidence="3">GAS232</strain>
    </source>
</reference>
<accession>A0A1G7GTU3</accession>
<keyword evidence="1" id="KW-1133">Transmembrane helix</keyword>
<dbReference type="RefSeq" id="WP_083344014.1">
    <property type="nucleotide sequence ID" value="NZ_LT629690.1"/>
</dbReference>
<dbReference type="EMBL" id="LT629690">
    <property type="protein sequence ID" value="SDE91598.1"/>
    <property type="molecule type" value="Genomic_DNA"/>
</dbReference>
<sequence>MTPQASVMYAAPLRPGAAAVVHQLLCGMNKKPGVYDPQNDLIPLHTFPQLHFARLLVVQDLANADRAVYGLPTTGLPEYLVFLAEIDGEESTFRNDLVRVARAGLVKLFTNCSTYKDGSDLGDWLNASRTDAAATYVNWRGRTVVQVREEETLRRFLKQKLKEDMRADSAENVRLALQATVDRSKAQGELRLTSPIPTPIAWRIQNALNLILVPVVFLLFSPLLLILLPFLILQIRHWEKNDPAIAPPVDPNHSEKLLEMENQDVTNQFNVFGSLKPGRLRLWVVRLLLLFTDYAARHLYHSGNLARVSTIHFARWVFMDGGQRMLFSSIYDGSLESYMDDFINKVGFGLNITFSNGIGYPRTRWLLLDGCQDEQTFKRVLRRHQLPTEVWFNAHPGLTAANKHRNLLIRAGLEKQSMSEKEAAAWLALI</sequence>
<feature type="transmembrane region" description="Helical" evidence="1">
    <location>
        <begin position="207"/>
        <end position="233"/>
    </location>
</feature>
<dbReference type="AlphaFoldDB" id="A0A1G7GTU3"/>
<evidence type="ECO:0000313" key="2">
    <source>
        <dbReference type="EMBL" id="SDE91598.1"/>
    </source>
</evidence>
<name>A0A1G7GTU3_9BACT</name>
<evidence type="ECO:0000313" key="3">
    <source>
        <dbReference type="Proteomes" id="UP000182427"/>
    </source>
</evidence>
<keyword evidence="3" id="KW-1185">Reference proteome</keyword>
<proteinExistence type="predicted"/>
<evidence type="ECO:0008006" key="4">
    <source>
        <dbReference type="Google" id="ProtNLM"/>
    </source>
</evidence>
<protein>
    <recommendedName>
        <fullName evidence="4">Peroxidase</fullName>
    </recommendedName>
</protein>
<keyword evidence="1" id="KW-0472">Membrane</keyword>
<organism evidence="2 3">
    <name type="scientific">Terriglobus roseus</name>
    <dbReference type="NCBI Taxonomy" id="392734"/>
    <lineage>
        <taxon>Bacteria</taxon>
        <taxon>Pseudomonadati</taxon>
        <taxon>Acidobacteriota</taxon>
        <taxon>Terriglobia</taxon>
        <taxon>Terriglobales</taxon>
        <taxon>Acidobacteriaceae</taxon>
        <taxon>Terriglobus</taxon>
    </lineage>
</organism>
<evidence type="ECO:0000256" key="1">
    <source>
        <dbReference type="SAM" id="Phobius"/>
    </source>
</evidence>
<gene>
    <name evidence="2" type="ORF">SAMN05444167_0801</name>
</gene>
<dbReference type="OrthoDB" id="116741at2"/>
<dbReference type="Proteomes" id="UP000182427">
    <property type="component" value="Chromosome I"/>
</dbReference>
<keyword evidence="1" id="KW-0812">Transmembrane</keyword>